<proteinExistence type="predicted"/>
<dbReference type="Proteomes" id="UP000191933">
    <property type="component" value="Unassembled WGS sequence"/>
</dbReference>
<protein>
    <submittedName>
        <fullName evidence="1">Uncharacterized protein</fullName>
    </submittedName>
</protein>
<name>A0A9W5AXK3_9HYPH</name>
<evidence type="ECO:0000313" key="1">
    <source>
        <dbReference type="EMBL" id="CUW85665.1"/>
    </source>
</evidence>
<dbReference type="EMBL" id="FBVY01000002">
    <property type="protein sequence ID" value="CUW85665.1"/>
    <property type="molecule type" value="Genomic_DNA"/>
</dbReference>
<gene>
    <name evidence="1" type="ORF">AGR2A_Cc100221</name>
</gene>
<organism evidence="1 2">
    <name type="scientific">Agrobacterium genomosp. 2 str. CFBP 5494</name>
    <dbReference type="NCBI Taxonomy" id="1183436"/>
    <lineage>
        <taxon>Bacteria</taxon>
        <taxon>Pseudomonadati</taxon>
        <taxon>Pseudomonadota</taxon>
        <taxon>Alphaproteobacteria</taxon>
        <taxon>Hyphomicrobiales</taxon>
        <taxon>Rhizobiaceae</taxon>
        <taxon>Rhizobium/Agrobacterium group</taxon>
        <taxon>Agrobacterium</taxon>
        <taxon>Agrobacterium tumefaciens complex</taxon>
    </lineage>
</organism>
<dbReference type="RefSeq" id="WP_080822568.1">
    <property type="nucleotide sequence ID" value="NZ_LT009718.1"/>
</dbReference>
<sequence length="92" mass="10356">MTERLYVVTAEFINVEQDGQDPQDGSPLQMAYKTRETWAFPATTPIGEIMDAVNEVSYASISVTITEDRVSAKKIRDEKSAAFRAKNPEFDH</sequence>
<dbReference type="AlphaFoldDB" id="A0A9W5AXK3"/>
<keyword evidence="2" id="KW-1185">Reference proteome</keyword>
<accession>A0A9W5AXK3</accession>
<comment type="caution">
    <text evidence="1">The sequence shown here is derived from an EMBL/GenBank/DDBJ whole genome shotgun (WGS) entry which is preliminary data.</text>
</comment>
<reference evidence="1 2" key="1">
    <citation type="submission" date="2016-01" db="EMBL/GenBank/DDBJ databases">
        <authorList>
            <person name="Regsiter A."/>
            <person name="william w."/>
        </authorList>
    </citation>
    <scope>NUCLEOTIDE SEQUENCE [LARGE SCALE GENOMIC DNA]</scope>
    <source>
        <strain evidence="1 2">CFBP 5494</strain>
    </source>
</reference>
<evidence type="ECO:0000313" key="2">
    <source>
        <dbReference type="Proteomes" id="UP000191933"/>
    </source>
</evidence>